<evidence type="ECO:0000256" key="13">
    <source>
        <dbReference type="SAM" id="MobiDB-lite"/>
    </source>
</evidence>
<proteinExistence type="inferred from homology"/>
<keyword evidence="3" id="KW-1003">Cell membrane</keyword>
<feature type="region of interest" description="Disordered" evidence="13">
    <location>
        <begin position="1"/>
        <end position="31"/>
    </location>
</feature>
<keyword evidence="12" id="KW-0067">ATP-binding</keyword>
<dbReference type="InterPro" id="IPR001609">
    <property type="entry name" value="Myosin_head_motor_dom-like"/>
</dbReference>
<dbReference type="PANTHER" id="PTHR22914">
    <property type="entry name" value="CHITIN SYNTHASE"/>
    <property type="match status" value="1"/>
</dbReference>
<dbReference type="GO" id="GO:0006031">
    <property type="term" value="P:chitin biosynthetic process"/>
    <property type="evidence" value="ECO:0007669"/>
    <property type="project" value="TreeGrafter"/>
</dbReference>
<dbReference type="EMBL" id="MBFT01000117">
    <property type="protein sequence ID" value="PVU97135.1"/>
    <property type="molecule type" value="Genomic_DNA"/>
</dbReference>
<evidence type="ECO:0000256" key="9">
    <source>
        <dbReference type="ARBA" id="ARBA00023136"/>
    </source>
</evidence>
<dbReference type="GO" id="GO:0005524">
    <property type="term" value="F:ATP binding"/>
    <property type="evidence" value="ECO:0007669"/>
    <property type="project" value="UniProtKB-UniRule"/>
</dbReference>
<dbReference type="STRING" id="61424.A0A2T9YXT0"/>
<feature type="transmembrane region" description="Helical" evidence="14">
    <location>
        <begin position="806"/>
        <end position="825"/>
    </location>
</feature>
<dbReference type="GO" id="GO:0005886">
    <property type="term" value="C:plasma membrane"/>
    <property type="evidence" value="ECO:0007669"/>
    <property type="project" value="UniProtKB-SubCell"/>
</dbReference>
<keyword evidence="6 14" id="KW-0812">Transmembrane</keyword>
<dbReference type="InterPro" id="IPR027417">
    <property type="entry name" value="P-loop_NTPase"/>
</dbReference>
<evidence type="ECO:0000256" key="2">
    <source>
        <dbReference type="ARBA" id="ARBA00012543"/>
    </source>
</evidence>
<evidence type="ECO:0000256" key="10">
    <source>
        <dbReference type="ARBA" id="ARBA00023175"/>
    </source>
</evidence>
<dbReference type="EC" id="2.4.1.16" evidence="2"/>
<accession>A0A2T9YXT0</accession>
<gene>
    <name evidence="17" type="ORF">BB559_002140</name>
</gene>
<feature type="binding site" evidence="12">
    <location>
        <begin position="114"/>
        <end position="121"/>
    </location>
    <ligand>
        <name>ATP</name>
        <dbReference type="ChEBI" id="CHEBI:30616"/>
    </ligand>
</feature>
<feature type="region of interest" description="Actin-binding" evidence="12">
    <location>
        <begin position="607"/>
        <end position="629"/>
    </location>
</feature>
<organism evidence="17 18">
    <name type="scientific">Furculomyces boomerangus</name>
    <dbReference type="NCBI Taxonomy" id="61424"/>
    <lineage>
        <taxon>Eukaryota</taxon>
        <taxon>Fungi</taxon>
        <taxon>Fungi incertae sedis</taxon>
        <taxon>Zoopagomycota</taxon>
        <taxon>Kickxellomycotina</taxon>
        <taxon>Harpellomycetes</taxon>
        <taxon>Harpellales</taxon>
        <taxon>Harpellaceae</taxon>
        <taxon>Furculomyces</taxon>
    </lineage>
</organism>
<feature type="region of interest" description="Disordered" evidence="13">
    <location>
        <begin position="1885"/>
        <end position="1923"/>
    </location>
</feature>
<dbReference type="PANTHER" id="PTHR22914:SF13">
    <property type="entry name" value="CHITIN SYNTHASE"/>
    <property type="match status" value="1"/>
</dbReference>
<keyword evidence="12" id="KW-0547">Nucleotide-binding</keyword>
<sequence>MFKSNSKDNKSDLSKGPKAGATNDDDVTKRVIERFEQNEDFSPYTQIGSRVLISVNPHEQLDINGDQTAKLYVDDFKNTSKGPKKTEPHIFKVVESSYLYMKQTEINQSIIFLGESGSGKTEQRRLAIKMLSMMKNTKKNLESYKKILASDIVTEAFTHAFVGHKNASRAGIYQELQFSETCELIGCKSILYMLEATRVSKVGTGEKNFNVFHYLANGAGEMREELGIDIGGGVAYEYLKKAELEKKPEGEDESSRFLELIQAMKVVGIGGKIRRSVFKVLIGILALGNVHFKKNQHSYREEIVAVGLEDVVSNLGVDSAPLQELLTNKTQQMGRQRVEMILGVEAAIERRDELARVVYKQLVNWILETINQQLCVDDGDRNTFTGLVDMPGYSEGKKFGFYRLVYNYINERMRHFMMHQVFSMANEDYASEGVKVVAVVKNSDRTECLDLFIRAPTGLFPVMDRQAQAMIKGNKKEKEFDPEVSEKEACSQLHQVFTKGVSENKYFGAGTSKNDLNQFNVQHFWGSVSYVVDGFVGANTESANGDFSGLFIGDRYNRGSKNNFVAGLFSSTGDSSSREPTKSAKRNSKMSTLEKDTFLVTSMQRRITKLVSTLDDTLPWFVICIKPNERGRPRIADSKYIKAQVRSYNLGDVARRKRVEFAATIKHEDFCMRYEDLLSDNNISTVDTKDHMQKCEKIKAALKMSDSDMYVGKTKVFMSFNCWRQMEDPLRRLESEENESMNNDKNSQYSQDENGIAKGYEKDFFGSVGSIGEEEEDFEDDIFDESKEEIIDETEDKTRSMTASRIVWLKVVNLLTWLIPTFAVAKFSASKRKDQQLAWREKLALCMIIFYCCGLVIFWIGGLGLLICPKQHVFSVPELRGYDKPNEALINIRGEVFDISGYSHKGISFKYLIDRNYFGKDLSYMFPFQLSYVCPGMGIDPRLSMDYKPIIYSDAYFHDHRWYRHADEGEAYNYYQFHLMRILRQSMSKGSVAYDPKVLLKESQGTVKNDPSKSKYRSIIRGEVFDLSDYINSDGAPYVVTPDGISNDTVTVENRNFLSNDIRVLFESNPGKDVTKQWEIFEKVNPRSAKIHYQCLRGAFYIGKVDLRKSLRCYVANYMLLSGSIFIVTMIFFKFIASIRFGTSKEPEALDMFVVCNVPCYTEGEESLRGTIDSIARLRYDDKRKLLFIVCDGMIMGSGNDRPTPRIVLDILGVDPGEDSEALSYVALGDGMKQHNMAKVYSGLYEVAGHAVPYIVVAKCGTPFERSKPGNRGKRDSQILLMRFFNKVHFNTPMTPLELEIFHQIKNIIGVNPSFYEYLLMVDADTFVYPDSMNRLVSGMQNDVKIMGLCGETRLANSKGSWTTMMQVYEYFIAHYLSKAFESLFGTVTCLPGCFCMYRIRTPEESPLLISDDMIRDYSTNNADTLHKKNLLYLGEDRYLTTLMLKHFPNYKTKFVADAKCDTNAPDSWRVLLSQRRRWINSTVHNLLELMFLPNMCGFCCFSMRFVVFIDLISTVIMPATLAYLGILAYQLSNTDSNTSYLSLYLLAAIYGMQGLVFIIHKQWQHIGWMIIYLMAIPLFSFVIPVYAFWHFDDFSWGNTRVVVGEKGQKILVNASDAEKFDPSIIPMRKWSDYEKDLAWEIKTSVTDDQDISSQFGGVKPRVGSAVGNIPRSVSRLMGSAQGSHTDSVYMPETAYGYNKNDVGNYGLRFSTRFDPEENVMNDRELQVNRVYENTLRNSMLSDGFRVPTPNSFVGQQIPTNNPMQIYQNPNRNTMLLQNRSLQNMNSMATIDFGQPQAMQNQQFYDPSGIPVMPQTLGRMSYHQMQSIPHMNSMSTINQGNMVGNTNMNRFSSVYDNNLQQGIGGDAAFVANLSAYMGDDMGMASSVSGNPNQPQQRVMANQQQQGFDSTNIQQPGNENGTYQTQQWASGIQDATIRAAVSQVLDRCDLNSVSKKNVRDQAANMLGISAEELKARKETFNTMIIEELMKKNA</sequence>
<comment type="caution">
    <text evidence="17">The sequence shown here is derived from an EMBL/GenBank/DDBJ whole genome shotgun (WGS) entry which is preliminary data.</text>
</comment>
<dbReference type="Gene3D" id="1.20.120.720">
    <property type="entry name" value="Myosin VI head, motor domain, U50 subdomain"/>
    <property type="match status" value="1"/>
</dbReference>
<dbReference type="PROSITE" id="PS51998">
    <property type="entry name" value="DEK_C"/>
    <property type="match status" value="1"/>
</dbReference>
<dbReference type="Pfam" id="PF08766">
    <property type="entry name" value="DEK_C"/>
    <property type="match status" value="1"/>
</dbReference>
<evidence type="ECO:0000256" key="8">
    <source>
        <dbReference type="ARBA" id="ARBA00023123"/>
    </source>
</evidence>
<keyword evidence="9 14" id="KW-0472">Membrane</keyword>
<reference evidence="17 18" key="1">
    <citation type="journal article" date="2018" name="MBio">
        <title>Comparative Genomics Reveals the Core Gene Toolbox for the Fungus-Insect Symbiosis.</title>
        <authorList>
            <person name="Wang Y."/>
            <person name="Stata M."/>
            <person name="Wang W."/>
            <person name="Stajich J.E."/>
            <person name="White M.M."/>
            <person name="Moncalvo J.M."/>
        </authorList>
    </citation>
    <scope>NUCLEOTIDE SEQUENCE [LARGE SCALE GENOMIC DNA]</scope>
    <source>
        <strain evidence="17 18">AUS-77-4</strain>
    </source>
</reference>
<dbReference type="GO" id="GO:0030428">
    <property type="term" value="C:cell septum"/>
    <property type="evidence" value="ECO:0007669"/>
    <property type="project" value="TreeGrafter"/>
</dbReference>
<evidence type="ECO:0000256" key="1">
    <source>
        <dbReference type="ARBA" id="ARBA00004651"/>
    </source>
</evidence>
<dbReference type="Pfam" id="PF03142">
    <property type="entry name" value="Chitin_synth_2"/>
    <property type="match status" value="1"/>
</dbReference>
<comment type="similarity">
    <text evidence="12">Belongs to the TRAFAC class myosin-kinesin ATPase superfamily. Myosin family.</text>
</comment>
<dbReference type="Gene3D" id="1.20.58.530">
    <property type="match status" value="1"/>
</dbReference>
<evidence type="ECO:0000256" key="12">
    <source>
        <dbReference type="PROSITE-ProRule" id="PRU00782"/>
    </source>
</evidence>
<dbReference type="GO" id="GO:0003774">
    <property type="term" value="F:cytoskeletal motor activity"/>
    <property type="evidence" value="ECO:0007669"/>
    <property type="project" value="UniProtKB-UniRule"/>
</dbReference>
<evidence type="ECO:0000256" key="4">
    <source>
        <dbReference type="ARBA" id="ARBA00022676"/>
    </source>
</evidence>
<evidence type="ECO:0000313" key="17">
    <source>
        <dbReference type="EMBL" id="PVU97135.1"/>
    </source>
</evidence>
<name>A0A2T9YXT0_9FUNG</name>
<dbReference type="OrthoDB" id="370884at2759"/>
<feature type="domain" description="DEK-C" evidence="16">
    <location>
        <begin position="1930"/>
        <end position="1988"/>
    </location>
</feature>
<dbReference type="SUPFAM" id="SSF55856">
    <property type="entry name" value="Cytochrome b5-like heme/steroid binding domain"/>
    <property type="match status" value="1"/>
</dbReference>
<keyword evidence="11" id="KW-0325">Glycoprotein</keyword>
<evidence type="ECO:0000256" key="6">
    <source>
        <dbReference type="ARBA" id="ARBA00022692"/>
    </source>
</evidence>
<dbReference type="GO" id="GO:0003779">
    <property type="term" value="F:actin binding"/>
    <property type="evidence" value="ECO:0007669"/>
    <property type="project" value="UniProtKB-KW"/>
</dbReference>
<dbReference type="GO" id="GO:0004100">
    <property type="term" value="F:chitin synthase activity"/>
    <property type="evidence" value="ECO:0007669"/>
    <property type="project" value="UniProtKB-EC"/>
</dbReference>
<dbReference type="Pfam" id="PF00063">
    <property type="entry name" value="Myosin_head"/>
    <property type="match status" value="1"/>
</dbReference>
<dbReference type="PROSITE" id="PS51456">
    <property type="entry name" value="MYOSIN_MOTOR"/>
    <property type="match status" value="1"/>
</dbReference>
<dbReference type="CDD" id="cd04190">
    <property type="entry name" value="Chitin_synth_C"/>
    <property type="match status" value="1"/>
</dbReference>
<keyword evidence="18" id="KW-1185">Reference proteome</keyword>
<evidence type="ECO:0000256" key="14">
    <source>
        <dbReference type="SAM" id="Phobius"/>
    </source>
</evidence>
<evidence type="ECO:0000256" key="3">
    <source>
        <dbReference type="ARBA" id="ARBA00022475"/>
    </source>
</evidence>
<feature type="transmembrane region" description="Helical" evidence="14">
    <location>
        <begin position="1506"/>
        <end position="1530"/>
    </location>
</feature>
<dbReference type="Gene3D" id="6.20.240.20">
    <property type="match status" value="1"/>
</dbReference>
<feature type="transmembrane region" description="Helical" evidence="14">
    <location>
        <begin position="1542"/>
        <end position="1560"/>
    </location>
</feature>
<feature type="transmembrane region" description="Helical" evidence="14">
    <location>
        <begin position="1567"/>
        <end position="1590"/>
    </location>
</feature>
<keyword evidence="12" id="KW-0009">Actin-binding</keyword>
<feature type="transmembrane region" description="Helical" evidence="14">
    <location>
        <begin position="1118"/>
        <end position="1137"/>
    </location>
</feature>
<dbReference type="SMART" id="SM00242">
    <property type="entry name" value="MYSc"/>
    <property type="match status" value="1"/>
</dbReference>
<evidence type="ECO:0000259" key="16">
    <source>
        <dbReference type="PROSITE" id="PS51998"/>
    </source>
</evidence>
<feature type="transmembrane region" description="Helical" evidence="14">
    <location>
        <begin position="845"/>
        <end position="867"/>
    </location>
</feature>
<dbReference type="InterPro" id="IPR036961">
    <property type="entry name" value="Kinesin_motor_dom_sf"/>
</dbReference>
<dbReference type="Gene3D" id="3.40.850.10">
    <property type="entry name" value="Kinesin motor domain"/>
    <property type="match status" value="1"/>
</dbReference>
<keyword evidence="8 12" id="KW-0518">Myosin</keyword>
<dbReference type="SUPFAM" id="SSF52540">
    <property type="entry name" value="P-loop containing nucleoside triphosphate hydrolases"/>
    <property type="match status" value="1"/>
</dbReference>
<dbReference type="InterPro" id="IPR004835">
    <property type="entry name" value="Chitin_synth"/>
</dbReference>
<evidence type="ECO:0000256" key="11">
    <source>
        <dbReference type="ARBA" id="ARBA00023180"/>
    </source>
</evidence>
<keyword evidence="5" id="KW-0808">Transferase</keyword>
<dbReference type="InterPro" id="IPR036400">
    <property type="entry name" value="Cyt_B5-like_heme/steroid_sf"/>
</dbReference>
<dbReference type="PRINTS" id="PR00193">
    <property type="entry name" value="MYOSINHEAVY"/>
</dbReference>
<keyword evidence="10 12" id="KW-0505">Motor protein</keyword>
<dbReference type="GO" id="GO:0016459">
    <property type="term" value="C:myosin complex"/>
    <property type="evidence" value="ECO:0007669"/>
    <property type="project" value="UniProtKB-KW"/>
</dbReference>
<keyword evidence="4" id="KW-0328">Glycosyltransferase</keyword>
<evidence type="ECO:0000256" key="5">
    <source>
        <dbReference type="ARBA" id="ARBA00022679"/>
    </source>
</evidence>
<dbReference type="Gene3D" id="1.10.10.820">
    <property type="match status" value="1"/>
</dbReference>
<dbReference type="Proteomes" id="UP000245699">
    <property type="component" value="Unassembled WGS sequence"/>
</dbReference>
<evidence type="ECO:0000313" key="18">
    <source>
        <dbReference type="Proteomes" id="UP000245699"/>
    </source>
</evidence>
<keyword evidence="7 14" id="KW-1133">Transmembrane helix</keyword>
<feature type="compositionally biased region" description="Basic and acidic residues" evidence="13">
    <location>
        <begin position="1"/>
        <end position="15"/>
    </location>
</feature>
<evidence type="ECO:0000259" key="15">
    <source>
        <dbReference type="PROSITE" id="PS51456"/>
    </source>
</evidence>
<comment type="subcellular location">
    <subcellularLocation>
        <location evidence="1">Cell membrane</location>
        <topology evidence="1">Multi-pass membrane protein</topology>
    </subcellularLocation>
</comment>
<dbReference type="GO" id="GO:0031505">
    <property type="term" value="P:fungal-type cell wall organization"/>
    <property type="evidence" value="ECO:0007669"/>
    <property type="project" value="TreeGrafter"/>
</dbReference>
<protein>
    <recommendedName>
        <fullName evidence="2">chitin synthase</fullName>
        <ecNumber evidence="2">2.4.1.16</ecNumber>
    </recommendedName>
</protein>
<evidence type="ECO:0000256" key="7">
    <source>
        <dbReference type="ARBA" id="ARBA00022989"/>
    </source>
</evidence>
<dbReference type="SUPFAM" id="SSF53448">
    <property type="entry name" value="Nucleotide-diphospho-sugar transferases"/>
    <property type="match status" value="1"/>
</dbReference>
<dbReference type="InterPro" id="IPR029044">
    <property type="entry name" value="Nucleotide-diphossugar_trans"/>
</dbReference>
<dbReference type="InterPro" id="IPR014876">
    <property type="entry name" value="DEK_C"/>
</dbReference>
<feature type="domain" description="Myosin motor" evidence="15">
    <location>
        <begin position="11"/>
        <end position="731"/>
    </location>
</feature>